<comment type="similarity">
    <text evidence="1">Belongs to the spermidine/spermine synthase family.</text>
</comment>
<evidence type="ECO:0000313" key="8">
    <source>
        <dbReference type="Proteomes" id="UP000228510"/>
    </source>
</evidence>
<dbReference type="CDD" id="cd02440">
    <property type="entry name" value="AdoMet_MTases"/>
    <property type="match status" value="1"/>
</dbReference>
<dbReference type="Pfam" id="PF01564">
    <property type="entry name" value="Spermine_synth"/>
    <property type="match status" value="1"/>
</dbReference>
<keyword evidence="2 4" id="KW-0808">Transferase</keyword>
<keyword evidence="5" id="KW-0472">Membrane</keyword>
<dbReference type="InterPro" id="IPR029063">
    <property type="entry name" value="SAM-dependent_MTases_sf"/>
</dbReference>
<dbReference type="GO" id="GO:0006596">
    <property type="term" value="P:polyamine biosynthetic process"/>
    <property type="evidence" value="ECO:0007669"/>
    <property type="project" value="UniProtKB-UniRule"/>
</dbReference>
<evidence type="ECO:0000256" key="4">
    <source>
        <dbReference type="PROSITE-ProRule" id="PRU00354"/>
    </source>
</evidence>
<feature type="domain" description="PABS" evidence="6">
    <location>
        <begin position="312"/>
        <end position="443"/>
    </location>
</feature>
<name>A0A2H0UZ16_9BACT</name>
<evidence type="ECO:0000256" key="3">
    <source>
        <dbReference type="ARBA" id="ARBA00023115"/>
    </source>
</evidence>
<evidence type="ECO:0000256" key="5">
    <source>
        <dbReference type="SAM" id="Phobius"/>
    </source>
</evidence>
<accession>A0A2H0UZ16</accession>
<keyword evidence="5" id="KW-1133">Transmembrane helix</keyword>
<comment type="caution">
    <text evidence="7">The sequence shown here is derived from an EMBL/GenBank/DDBJ whole genome shotgun (WGS) entry which is preliminary data.</text>
</comment>
<evidence type="ECO:0000313" key="7">
    <source>
        <dbReference type="EMBL" id="PIR92073.1"/>
    </source>
</evidence>
<protein>
    <submittedName>
        <fullName evidence="7">Spermidine synthase</fullName>
    </submittedName>
</protein>
<evidence type="ECO:0000259" key="6">
    <source>
        <dbReference type="PROSITE" id="PS51006"/>
    </source>
</evidence>
<feature type="transmembrane region" description="Helical" evidence="5">
    <location>
        <begin position="147"/>
        <end position="166"/>
    </location>
</feature>
<feature type="transmembrane region" description="Helical" evidence="5">
    <location>
        <begin position="36"/>
        <end position="57"/>
    </location>
</feature>
<dbReference type="Proteomes" id="UP000228510">
    <property type="component" value="Unassembled WGS sequence"/>
</dbReference>
<feature type="transmembrane region" description="Helical" evidence="5">
    <location>
        <begin position="197"/>
        <end position="214"/>
    </location>
</feature>
<keyword evidence="5" id="KW-0812">Transmembrane</keyword>
<feature type="transmembrane region" description="Helical" evidence="5">
    <location>
        <begin position="107"/>
        <end position="127"/>
    </location>
</feature>
<dbReference type="InterPro" id="IPR030374">
    <property type="entry name" value="PABS"/>
</dbReference>
<dbReference type="PROSITE" id="PS51006">
    <property type="entry name" value="PABS_2"/>
    <property type="match status" value="1"/>
</dbReference>
<feature type="transmembrane region" description="Helical" evidence="5">
    <location>
        <begin position="69"/>
        <end position="95"/>
    </location>
</feature>
<dbReference type="AlphaFoldDB" id="A0A2H0UZ16"/>
<dbReference type="PANTHER" id="PTHR43317">
    <property type="entry name" value="THERMOSPERMINE SYNTHASE ACAULIS5"/>
    <property type="match status" value="1"/>
</dbReference>
<dbReference type="EMBL" id="PFAT01000047">
    <property type="protein sequence ID" value="PIR92073.1"/>
    <property type="molecule type" value="Genomic_DNA"/>
</dbReference>
<dbReference type="GO" id="GO:0010487">
    <property type="term" value="F:thermospermine synthase activity"/>
    <property type="evidence" value="ECO:0007669"/>
    <property type="project" value="TreeGrafter"/>
</dbReference>
<dbReference type="Gene3D" id="3.40.50.150">
    <property type="entry name" value="Vaccinia Virus protein VP39"/>
    <property type="match status" value="1"/>
</dbReference>
<dbReference type="PANTHER" id="PTHR43317:SF1">
    <property type="entry name" value="THERMOSPERMINE SYNTHASE ACAULIS5"/>
    <property type="match status" value="1"/>
</dbReference>
<feature type="transmembrane region" description="Helical" evidence="5">
    <location>
        <begin position="6"/>
        <end position="24"/>
    </location>
</feature>
<proteinExistence type="inferred from homology"/>
<feature type="active site" description="Proton acceptor" evidence="4">
    <location>
        <position position="360"/>
    </location>
</feature>
<gene>
    <name evidence="7" type="ORF">COU01_03710</name>
</gene>
<sequence length="491" mass="55075">MKKYNLELVVFLCGAAVMTIELVGSRVLAPYVGASIFVWTSLIGVILGSLSVGYWYGGKLSDRYPSYRWLALIIFSAGVYVALIALIKFWLLFYLIKWITDIRISSIIAALVLFSPPSVLLGMVSPYAAKLKLRALAQSGSTVGNLYALSTIGSIAGTFLAGFWLIPSFGITAIMYGVALALVIVSAIAYGHNWRSQTLAAIIIVTAFAGHNGYSQWLARRGWAEIDTRYAHALIFNDIDKETGKPVRRLNFEGNSQAAMFLHSDELVYEYTKYYDLAAHFTPGFTKALMIGGGAYSYPKHYLSAFPQAQLDVVEIDPKLTELARQYFRLRDDPRLRIFHADGRIFLNRSQERYDVIFNDAYRSTNAIPYQLTTQEAARKMYERLTSGGVALINIISAVEGTRGQFLRAEYKTFKSIFPQVYLFYVSSPEGEQAQNLMLVALKSESPPSFISSNLNFNGYLSNRWLKELKLDEPILTDEYAPVDKYIMNLL</sequence>
<dbReference type="SUPFAM" id="SSF53335">
    <property type="entry name" value="S-adenosyl-L-methionine-dependent methyltransferases"/>
    <property type="match status" value="1"/>
</dbReference>
<dbReference type="NCBIfam" id="NF037959">
    <property type="entry name" value="MFS_SpdSyn"/>
    <property type="match status" value="1"/>
</dbReference>
<feature type="transmembrane region" description="Helical" evidence="5">
    <location>
        <begin position="173"/>
        <end position="191"/>
    </location>
</feature>
<reference evidence="8" key="1">
    <citation type="submission" date="2017-09" db="EMBL/GenBank/DDBJ databases">
        <title>Depth-based differentiation of microbial function through sediment-hosted aquifers and enrichment of novel symbionts in the deep terrestrial subsurface.</title>
        <authorList>
            <person name="Probst A.J."/>
            <person name="Ladd B."/>
            <person name="Jarett J.K."/>
            <person name="Geller-Mcgrath D.E."/>
            <person name="Sieber C.M.K."/>
            <person name="Emerson J.B."/>
            <person name="Anantharaman K."/>
            <person name="Thomas B.C."/>
            <person name="Malmstrom R."/>
            <person name="Stieglmeier M."/>
            <person name="Klingl A."/>
            <person name="Woyke T."/>
            <person name="Ryan C.M."/>
            <person name="Banfield J.F."/>
        </authorList>
    </citation>
    <scope>NUCLEOTIDE SEQUENCE [LARGE SCALE GENOMIC DNA]</scope>
</reference>
<evidence type="ECO:0000256" key="2">
    <source>
        <dbReference type="ARBA" id="ARBA00022679"/>
    </source>
</evidence>
<organism evidence="7 8">
    <name type="scientific">Candidatus Falkowbacteria bacterium CG10_big_fil_rev_8_21_14_0_10_44_15</name>
    <dbReference type="NCBI Taxonomy" id="1974569"/>
    <lineage>
        <taxon>Bacteria</taxon>
        <taxon>Candidatus Falkowiibacteriota</taxon>
    </lineage>
</organism>
<evidence type="ECO:0000256" key="1">
    <source>
        <dbReference type="ARBA" id="ARBA00007867"/>
    </source>
</evidence>
<keyword evidence="3 4" id="KW-0620">Polyamine biosynthesis</keyword>